<proteinExistence type="inferred from homology"/>
<dbReference type="Proteomes" id="UP000004508">
    <property type="component" value="Unassembled WGS sequence"/>
</dbReference>
<dbReference type="InParanoid" id="D6TXC2"/>
<keyword evidence="6" id="KW-1185">Reference proteome</keyword>
<dbReference type="InterPro" id="IPR054472">
    <property type="entry name" value="WHD"/>
</dbReference>
<dbReference type="SUPFAM" id="SSF52540">
    <property type="entry name" value="P-loop containing nucleoside triphosphate hydrolases"/>
    <property type="match status" value="1"/>
</dbReference>
<dbReference type="GO" id="GO:0005524">
    <property type="term" value="F:ATP binding"/>
    <property type="evidence" value="ECO:0007669"/>
    <property type="project" value="UniProtKB-KW"/>
</dbReference>
<dbReference type="PANTHER" id="PTHR23073">
    <property type="entry name" value="26S PROTEASOME REGULATORY SUBUNIT"/>
    <property type="match status" value="1"/>
</dbReference>
<dbReference type="RefSeq" id="WP_007916664.1">
    <property type="nucleotide sequence ID" value="NZ_ADVG01000003.1"/>
</dbReference>
<evidence type="ECO:0000259" key="4">
    <source>
        <dbReference type="SMART" id="SM00382"/>
    </source>
</evidence>
<dbReference type="InterPro" id="IPR003959">
    <property type="entry name" value="ATPase_AAA_core"/>
</dbReference>
<dbReference type="SMART" id="SM00382">
    <property type="entry name" value="AAA"/>
    <property type="match status" value="1"/>
</dbReference>
<dbReference type="Pfam" id="PF00004">
    <property type="entry name" value="AAA"/>
    <property type="match status" value="1"/>
</dbReference>
<sequence>MNILAKNNWIEANQRYLKATLDVVRAAMECHIVMMSGESAADPERKREAEEKGIAAQQALQEAVSAMPKPSTVEALCSAFGLSSFERDILLLCTGIEFDSTFTSLCAAAQGDATKTYPTFSLALAALPQPHWEALVPDAPLRYWRLIEVGTGSLLTLNSLRIDERILHYLIGMQHLDERLVGLVQPVRDTGDLVPSHVALAERVGYVWRQAASSAVLSIVQLCGDETASKLAIAAAACNASGLKLYRMAASALPTSPVELDAFQRLWERESVLSGCVLLIECDELDATDSAHGNAITQLLENMRSPLVISNRERWRTLRRPVISFDVCRPTLQEQRATWQQALGEAAGHLNGRLDGLVSQFSLSTSTILSTSIEVLGYVKSVEDAAAIDEMSSVLWDTCRLQARPQLEGLAQRIDPVATWEDLVLPDAQRSILREIAAHVRQRNKVYEAWGFARKSSRGLGISALFAGMSGTGKTLAAEVLAHELRLDLYHIDLSSIVSKYIGETEKNLRRVFDAAEEGGAILLFDEADALFGKRSEVKDSHDRYANIEVSYLLQRMEAYRGLAILTTNMKNALDAAFLRRIRFIVQFPFPDAVQRAEIWRRIFPPATPTERLDVGKLARLNVTGGNIRNIALSAAFLAANAGEPVRMKHLVQAARGEYAKLEKPLTESEIGGWI</sequence>
<dbReference type="GO" id="GO:0016887">
    <property type="term" value="F:ATP hydrolysis activity"/>
    <property type="evidence" value="ECO:0007669"/>
    <property type="project" value="InterPro"/>
</dbReference>
<dbReference type="CDD" id="cd19481">
    <property type="entry name" value="RecA-like_protease"/>
    <property type="match status" value="1"/>
</dbReference>
<evidence type="ECO:0000256" key="3">
    <source>
        <dbReference type="ARBA" id="ARBA00022840"/>
    </source>
</evidence>
<protein>
    <submittedName>
        <fullName evidence="5">AAA ATPase central domain protein</fullName>
    </submittedName>
</protein>
<dbReference type="InterPro" id="IPR003593">
    <property type="entry name" value="AAA+_ATPase"/>
</dbReference>
<feature type="domain" description="AAA+ ATPase" evidence="4">
    <location>
        <begin position="460"/>
        <end position="592"/>
    </location>
</feature>
<dbReference type="InterPro" id="IPR050221">
    <property type="entry name" value="26S_Proteasome_ATPase"/>
</dbReference>
<gene>
    <name evidence="5" type="ORF">Krac_5970</name>
</gene>
<name>D6TXC2_KTERA</name>
<dbReference type="EMBL" id="ADVG01000003">
    <property type="protein sequence ID" value="EFH84855.1"/>
    <property type="molecule type" value="Genomic_DNA"/>
</dbReference>
<reference evidence="5 6" key="1">
    <citation type="journal article" date="2011" name="Stand. Genomic Sci.">
        <title>Non-contiguous finished genome sequence and contextual data of the filamentous soil bacterium Ktedonobacter racemifer type strain (SOSP1-21).</title>
        <authorList>
            <person name="Chang Y.J."/>
            <person name="Land M."/>
            <person name="Hauser L."/>
            <person name="Chertkov O."/>
            <person name="Del Rio T.G."/>
            <person name="Nolan M."/>
            <person name="Copeland A."/>
            <person name="Tice H."/>
            <person name="Cheng J.F."/>
            <person name="Lucas S."/>
            <person name="Han C."/>
            <person name="Goodwin L."/>
            <person name="Pitluck S."/>
            <person name="Ivanova N."/>
            <person name="Ovchinikova G."/>
            <person name="Pati A."/>
            <person name="Chen A."/>
            <person name="Palaniappan K."/>
            <person name="Mavromatis K."/>
            <person name="Liolios K."/>
            <person name="Brettin T."/>
            <person name="Fiebig A."/>
            <person name="Rohde M."/>
            <person name="Abt B."/>
            <person name="Goker M."/>
            <person name="Detter J.C."/>
            <person name="Woyke T."/>
            <person name="Bristow J."/>
            <person name="Eisen J.A."/>
            <person name="Markowitz V."/>
            <person name="Hugenholtz P."/>
            <person name="Kyrpides N.C."/>
            <person name="Klenk H.P."/>
            <person name="Lapidus A."/>
        </authorList>
    </citation>
    <scope>NUCLEOTIDE SEQUENCE [LARGE SCALE GENOMIC DNA]</scope>
    <source>
        <strain evidence="6">DSM 44963</strain>
    </source>
</reference>
<dbReference type="Gene3D" id="3.40.50.300">
    <property type="entry name" value="P-loop containing nucleotide triphosphate hydrolases"/>
    <property type="match status" value="1"/>
</dbReference>
<dbReference type="eggNOG" id="COG0464">
    <property type="taxonomic scope" value="Bacteria"/>
</dbReference>
<comment type="caution">
    <text evidence="5">The sequence shown here is derived from an EMBL/GenBank/DDBJ whole genome shotgun (WGS) entry which is preliminary data.</text>
</comment>
<dbReference type="Pfam" id="PF22977">
    <property type="entry name" value="WHD"/>
    <property type="match status" value="1"/>
</dbReference>
<dbReference type="InterPro" id="IPR027417">
    <property type="entry name" value="P-loop_NTPase"/>
</dbReference>
<organism evidence="5 6">
    <name type="scientific">Ktedonobacter racemifer DSM 44963</name>
    <dbReference type="NCBI Taxonomy" id="485913"/>
    <lineage>
        <taxon>Bacteria</taxon>
        <taxon>Bacillati</taxon>
        <taxon>Chloroflexota</taxon>
        <taxon>Ktedonobacteria</taxon>
        <taxon>Ktedonobacterales</taxon>
        <taxon>Ktedonobacteraceae</taxon>
        <taxon>Ktedonobacter</taxon>
    </lineage>
</organism>
<comment type="similarity">
    <text evidence="1">Belongs to the AAA ATPase family.</text>
</comment>
<evidence type="ECO:0000256" key="1">
    <source>
        <dbReference type="ARBA" id="ARBA00006914"/>
    </source>
</evidence>
<evidence type="ECO:0000313" key="5">
    <source>
        <dbReference type="EMBL" id="EFH84855.1"/>
    </source>
</evidence>
<accession>D6TXC2</accession>
<keyword evidence="3" id="KW-0067">ATP-binding</keyword>
<dbReference type="AlphaFoldDB" id="D6TXC2"/>
<evidence type="ECO:0000313" key="6">
    <source>
        <dbReference type="Proteomes" id="UP000004508"/>
    </source>
</evidence>
<dbReference type="STRING" id="485913.Krac_5970"/>
<evidence type="ECO:0000256" key="2">
    <source>
        <dbReference type="ARBA" id="ARBA00022741"/>
    </source>
</evidence>
<keyword evidence="2" id="KW-0547">Nucleotide-binding</keyword>